<proteinExistence type="predicted"/>
<feature type="compositionally biased region" description="Pro residues" evidence="1">
    <location>
        <begin position="16"/>
        <end position="33"/>
    </location>
</feature>
<keyword evidence="3" id="KW-1185">Reference proteome</keyword>
<evidence type="ECO:0000313" key="3">
    <source>
        <dbReference type="Proteomes" id="UP000250235"/>
    </source>
</evidence>
<dbReference type="EMBL" id="KQ988790">
    <property type="protein sequence ID" value="KZV55337.1"/>
    <property type="molecule type" value="Genomic_DNA"/>
</dbReference>
<reference evidence="2 3" key="1">
    <citation type="journal article" date="2015" name="Proc. Natl. Acad. Sci. U.S.A.">
        <title>The resurrection genome of Boea hygrometrica: A blueprint for survival of dehydration.</title>
        <authorList>
            <person name="Xiao L."/>
            <person name="Yang G."/>
            <person name="Zhang L."/>
            <person name="Yang X."/>
            <person name="Zhao S."/>
            <person name="Ji Z."/>
            <person name="Zhou Q."/>
            <person name="Hu M."/>
            <person name="Wang Y."/>
            <person name="Chen M."/>
            <person name="Xu Y."/>
            <person name="Jin H."/>
            <person name="Xiao X."/>
            <person name="Hu G."/>
            <person name="Bao F."/>
            <person name="Hu Y."/>
            <person name="Wan P."/>
            <person name="Li L."/>
            <person name="Deng X."/>
            <person name="Kuang T."/>
            <person name="Xiang C."/>
            <person name="Zhu J.K."/>
            <person name="Oliver M.J."/>
            <person name="He Y."/>
        </authorList>
    </citation>
    <scope>NUCLEOTIDE SEQUENCE [LARGE SCALE GENOMIC DNA]</scope>
    <source>
        <strain evidence="3">cv. XS01</strain>
    </source>
</reference>
<sequence>MHGLGLMYDTLHNTKPYPPSAAPPSPPRLSRPSPPCRCAAAACRDRTCSDHLVEEIPFVTNSSALLVQTEEGAMNPVVDRIRRSTAANL</sequence>
<evidence type="ECO:0000256" key="1">
    <source>
        <dbReference type="SAM" id="MobiDB-lite"/>
    </source>
</evidence>
<protein>
    <submittedName>
        <fullName evidence="2">Uncharacterized protein</fullName>
    </submittedName>
</protein>
<evidence type="ECO:0000313" key="2">
    <source>
        <dbReference type="EMBL" id="KZV55337.1"/>
    </source>
</evidence>
<name>A0A2Z7D8I6_9LAMI</name>
<feature type="region of interest" description="Disordered" evidence="1">
    <location>
        <begin position="1"/>
        <end position="33"/>
    </location>
</feature>
<accession>A0A2Z7D8I6</accession>
<dbReference type="Proteomes" id="UP000250235">
    <property type="component" value="Unassembled WGS sequence"/>
</dbReference>
<gene>
    <name evidence="2" type="ORF">F511_43862</name>
</gene>
<dbReference type="AlphaFoldDB" id="A0A2Z7D8I6"/>
<organism evidence="2 3">
    <name type="scientific">Dorcoceras hygrometricum</name>
    <dbReference type="NCBI Taxonomy" id="472368"/>
    <lineage>
        <taxon>Eukaryota</taxon>
        <taxon>Viridiplantae</taxon>
        <taxon>Streptophyta</taxon>
        <taxon>Embryophyta</taxon>
        <taxon>Tracheophyta</taxon>
        <taxon>Spermatophyta</taxon>
        <taxon>Magnoliopsida</taxon>
        <taxon>eudicotyledons</taxon>
        <taxon>Gunneridae</taxon>
        <taxon>Pentapetalae</taxon>
        <taxon>asterids</taxon>
        <taxon>lamiids</taxon>
        <taxon>Lamiales</taxon>
        <taxon>Gesneriaceae</taxon>
        <taxon>Didymocarpoideae</taxon>
        <taxon>Trichosporeae</taxon>
        <taxon>Loxocarpinae</taxon>
        <taxon>Dorcoceras</taxon>
    </lineage>
</organism>